<dbReference type="Pfam" id="PF13458">
    <property type="entry name" value="Peripla_BP_6"/>
    <property type="match status" value="1"/>
</dbReference>
<dbReference type="PANTHER" id="PTHR30483">
    <property type="entry name" value="LEUCINE-SPECIFIC-BINDING PROTEIN"/>
    <property type="match status" value="1"/>
</dbReference>
<dbReference type="Proteomes" id="UP000194137">
    <property type="component" value="Chromosome"/>
</dbReference>
<comment type="similarity">
    <text evidence="1">Belongs to the leucine-binding protein family.</text>
</comment>
<accession>A0A1W6ZZI5</accession>
<organism evidence="4 5">
    <name type="scientific">Pseudorhodoplanes sinuspersici</name>
    <dbReference type="NCBI Taxonomy" id="1235591"/>
    <lineage>
        <taxon>Bacteria</taxon>
        <taxon>Pseudomonadati</taxon>
        <taxon>Pseudomonadota</taxon>
        <taxon>Alphaproteobacteria</taxon>
        <taxon>Hyphomicrobiales</taxon>
        <taxon>Pseudorhodoplanes</taxon>
    </lineage>
</organism>
<evidence type="ECO:0000256" key="1">
    <source>
        <dbReference type="ARBA" id="ARBA00010062"/>
    </source>
</evidence>
<dbReference type="InterPro" id="IPR028081">
    <property type="entry name" value="Leu-bd"/>
</dbReference>
<evidence type="ECO:0000313" key="4">
    <source>
        <dbReference type="EMBL" id="ARQ02774.1"/>
    </source>
</evidence>
<dbReference type="PANTHER" id="PTHR30483:SF6">
    <property type="entry name" value="PERIPLASMIC BINDING PROTEIN OF ABC TRANSPORTER FOR NATURAL AMINO ACIDS"/>
    <property type="match status" value="1"/>
</dbReference>
<evidence type="ECO:0000256" key="2">
    <source>
        <dbReference type="ARBA" id="ARBA00022729"/>
    </source>
</evidence>
<reference evidence="4 5" key="1">
    <citation type="submission" date="2017-05" db="EMBL/GenBank/DDBJ databases">
        <title>Full genome sequence of Pseudorhodoplanes sinuspersici.</title>
        <authorList>
            <person name="Dastgheib S.M.M."/>
            <person name="Shavandi M."/>
            <person name="Tirandaz H."/>
        </authorList>
    </citation>
    <scope>NUCLEOTIDE SEQUENCE [LARGE SCALE GENOMIC DNA]</scope>
    <source>
        <strain evidence="4 5">RIPI110</strain>
    </source>
</reference>
<dbReference type="STRING" id="1235591.CAK95_05745"/>
<protein>
    <submittedName>
        <fullName evidence="4">ABC transporter substrate-binding protein</fullName>
    </submittedName>
</protein>
<dbReference type="KEGG" id="psin:CAK95_05745"/>
<dbReference type="AlphaFoldDB" id="A0A1W6ZZI5"/>
<name>A0A1W6ZZI5_9HYPH</name>
<dbReference type="Gene3D" id="3.40.50.2300">
    <property type="match status" value="2"/>
</dbReference>
<sequence>MCKAFVSKILVCKTFACKTFIMATLGALLVLATTAQAQDTIKIGLIMPYSGQFADTAVQMDNGIKLYVQRYGATVAGKKIEFIRKDTGGVAPDVAKRLAQELVVRDGVDILAGFVLTPNALAAADVSASAKKLMVIMNAGTSIITTKSPYAVRTSVTLPQVSEAFGQWAAKNSVKKVYTMVSDFGPGHDAEQGFQRAFKEAGGEIIGSVRFPVANPDFSAFVQRAKDLNPEAIFLFVPAGAQPAAFAKALAERGLDAKKVKVLGTGEVTAEAALKGMGDASLGILTAWNYDPQHDTGSNKAFVKDYVSAFGRTPDFMSAGGYDGMHLIYEALKKTGGKTDGDALITATKGMAWESPRGPIAIDPETRDVVQNIYIRRVEKIEGVPVNVIIDTIKDMKDPVLARMRK</sequence>
<keyword evidence="5" id="KW-1185">Reference proteome</keyword>
<keyword evidence="3" id="KW-0813">Transport</keyword>
<dbReference type="GO" id="GO:0006865">
    <property type="term" value="P:amino acid transport"/>
    <property type="evidence" value="ECO:0007669"/>
    <property type="project" value="UniProtKB-KW"/>
</dbReference>
<gene>
    <name evidence="4" type="ORF">CAK95_05745</name>
</gene>
<evidence type="ECO:0000256" key="3">
    <source>
        <dbReference type="ARBA" id="ARBA00022970"/>
    </source>
</evidence>
<keyword evidence="2" id="KW-0732">Signal</keyword>
<evidence type="ECO:0000313" key="5">
    <source>
        <dbReference type="Proteomes" id="UP000194137"/>
    </source>
</evidence>
<dbReference type="CDD" id="cd20013">
    <property type="entry name" value="PBP1_RPA0985_benzoate-like"/>
    <property type="match status" value="1"/>
</dbReference>
<proteinExistence type="inferred from homology"/>
<keyword evidence="3" id="KW-0029">Amino-acid transport</keyword>
<dbReference type="InterPro" id="IPR028082">
    <property type="entry name" value="Peripla_BP_I"/>
</dbReference>
<dbReference type="InterPro" id="IPR051010">
    <property type="entry name" value="BCAA_transport"/>
</dbReference>
<dbReference type="EMBL" id="CP021112">
    <property type="protein sequence ID" value="ARQ02774.1"/>
    <property type="molecule type" value="Genomic_DNA"/>
</dbReference>
<dbReference type="SUPFAM" id="SSF53822">
    <property type="entry name" value="Periplasmic binding protein-like I"/>
    <property type="match status" value="1"/>
</dbReference>